<dbReference type="AlphaFoldDB" id="A0A1T4TF81"/>
<organism evidence="1 2">
    <name type="scientific">Marinactinospora thermotolerans DSM 45154</name>
    <dbReference type="NCBI Taxonomy" id="1122192"/>
    <lineage>
        <taxon>Bacteria</taxon>
        <taxon>Bacillati</taxon>
        <taxon>Actinomycetota</taxon>
        <taxon>Actinomycetes</taxon>
        <taxon>Streptosporangiales</taxon>
        <taxon>Nocardiopsidaceae</taxon>
        <taxon>Marinactinospora</taxon>
    </lineage>
</organism>
<protein>
    <submittedName>
        <fullName evidence="1">Uncharacterized protein</fullName>
    </submittedName>
</protein>
<proteinExistence type="predicted"/>
<dbReference type="OrthoDB" id="4221269at2"/>
<dbReference type="RefSeq" id="WP_078764144.1">
    <property type="nucleotide sequence ID" value="NZ_FUWS01000022.1"/>
</dbReference>
<accession>A0A1T4TF81</accession>
<sequence>MRVDVSRIVDGDVLELELLDRTAEDAHLLLLPTGKNKGVVEAIPLPLDIKDGTAHADLARAEIPPGTWVVRWVEAGKKRPIITSDPCYDVAEVARALSRPAGRRHLPLRTSDGRLRIQVRQTRPYARIERVDVAESEITLAGILAYGPALRGPAELVARQRGLSGELRVPATVDGSRFGVTVPLAPLADAHVLERPHNEWDLTLVLPDSGTDLHVGTHDDDIVGRKGRFSYPEVLVESASGRLRVRPYYTVKDHLAILAVANSPAEAPA</sequence>
<evidence type="ECO:0000313" key="1">
    <source>
        <dbReference type="EMBL" id="SKA39133.1"/>
    </source>
</evidence>
<keyword evidence="2" id="KW-1185">Reference proteome</keyword>
<evidence type="ECO:0000313" key="2">
    <source>
        <dbReference type="Proteomes" id="UP000190637"/>
    </source>
</evidence>
<dbReference type="EMBL" id="FUWS01000022">
    <property type="protein sequence ID" value="SKA39133.1"/>
    <property type="molecule type" value="Genomic_DNA"/>
</dbReference>
<reference evidence="1 2" key="1">
    <citation type="submission" date="2017-02" db="EMBL/GenBank/DDBJ databases">
        <authorList>
            <person name="Peterson S.W."/>
        </authorList>
    </citation>
    <scope>NUCLEOTIDE SEQUENCE [LARGE SCALE GENOMIC DNA]</scope>
    <source>
        <strain evidence="1 2">DSM 45154</strain>
    </source>
</reference>
<name>A0A1T4TF81_9ACTN</name>
<gene>
    <name evidence="1" type="ORF">SAMN02745673_04933</name>
</gene>
<dbReference type="Proteomes" id="UP000190637">
    <property type="component" value="Unassembled WGS sequence"/>
</dbReference>